<evidence type="ECO:0000259" key="1">
    <source>
        <dbReference type="Pfam" id="PF05050"/>
    </source>
</evidence>
<dbReference type="SUPFAM" id="SSF53335">
    <property type="entry name" value="S-adenosyl-L-methionine-dependent methyltransferases"/>
    <property type="match status" value="1"/>
</dbReference>
<evidence type="ECO:0000313" key="3">
    <source>
        <dbReference type="Proteomes" id="UP000594632"/>
    </source>
</evidence>
<dbReference type="Proteomes" id="UP000594632">
    <property type="component" value="Chromosome"/>
</dbReference>
<dbReference type="CDD" id="cd02440">
    <property type="entry name" value="AdoMet_MTases"/>
    <property type="match status" value="1"/>
</dbReference>
<dbReference type="InterPro" id="IPR052514">
    <property type="entry name" value="SAM-dependent_MTase"/>
</dbReference>
<dbReference type="EMBL" id="CP050869">
    <property type="protein sequence ID" value="QPG50005.1"/>
    <property type="molecule type" value="Genomic_DNA"/>
</dbReference>
<reference evidence="2 3" key="1">
    <citation type="journal article" date="2020" name="Nat. Commun.">
        <title>The structures of two archaeal type IV pili illuminate evolutionary relationships.</title>
        <authorList>
            <person name="Wang F."/>
            <person name="Baquero D.P."/>
            <person name="Su Z."/>
            <person name="Beltran L.C."/>
            <person name="Prangishvili D."/>
            <person name="Krupovic M."/>
            <person name="Egelman E.H."/>
        </authorList>
    </citation>
    <scope>NUCLEOTIDE SEQUENCE [LARGE SCALE GENOMIC DNA]</scope>
    <source>
        <strain evidence="2 3">POZ149</strain>
    </source>
</reference>
<keyword evidence="2" id="KW-0808">Transferase</keyword>
<dbReference type="NCBIfam" id="TIGR01444">
    <property type="entry name" value="fkbM_fam"/>
    <property type="match status" value="1"/>
</dbReference>
<name>A0A7S9IIY1_SACSO</name>
<dbReference type="PANTHER" id="PTHR34203">
    <property type="entry name" value="METHYLTRANSFERASE, FKBM FAMILY PROTEIN"/>
    <property type="match status" value="1"/>
</dbReference>
<keyword evidence="2" id="KW-0489">Methyltransferase</keyword>
<dbReference type="PANTHER" id="PTHR34203:SF15">
    <property type="entry name" value="SLL1173 PROTEIN"/>
    <property type="match status" value="1"/>
</dbReference>
<feature type="domain" description="Methyltransferase FkbM" evidence="1">
    <location>
        <begin position="70"/>
        <end position="209"/>
    </location>
</feature>
<dbReference type="InterPro" id="IPR006342">
    <property type="entry name" value="FkbM_mtfrase"/>
</dbReference>
<dbReference type="Gene3D" id="3.40.50.150">
    <property type="entry name" value="Vaccinia Virus protein VP39"/>
    <property type="match status" value="1"/>
</dbReference>
<proteinExistence type="predicted"/>
<dbReference type="InterPro" id="IPR029063">
    <property type="entry name" value="SAM-dependent_MTases_sf"/>
</dbReference>
<organism evidence="2 3">
    <name type="scientific">Saccharolobus solfataricus</name>
    <name type="common">Sulfolobus solfataricus</name>
    <dbReference type="NCBI Taxonomy" id="2287"/>
    <lineage>
        <taxon>Archaea</taxon>
        <taxon>Thermoproteota</taxon>
        <taxon>Thermoprotei</taxon>
        <taxon>Sulfolobales</taxon>
        <taxon>Sulfolobaceae</taxon>
        <taxon>Saccharolobus</taxon>
    </lineage>
</organism>
<dbReference type="GO" id="GO:0008168">
    <property type="term" value="F:methyltransferase activity"/>
    <property type="evidence" value="ECO:0007669"/>
    <property type="project" value="UniProtKB-KW"/>
</dbReference>
<evidence type="ECO:0000313" key="2">
    <source>
        <dbReference type="EMBL" id="QPG50005.1"/>
    </source>
</evidence>
<gene>
    <name evidence="2" type="ORF">HFC64_09390</name>
</gene>
<dbReference type="AlphaFoldDB" id="A0A7S9IIY1"/>
<protein>
    <submittedName>
        <fullName evidence="2">FkbM family methyltransferase</fullName>
    </submittedName>
</protein>
<dbReference type="GO" id="GO:0032259">
    <property type="term" value="P:methylation"/>
    <property type="evidence" value="ECO:0007669"/>
    <property type="project" value="UniProtKB-KW"/>
</dbReference>
<sequence>MHKLLHLLEYNIPICKIDSSQQCVSINGSKITIGAAKFYLNSISSPVIREVFIEGLKNFSKIDNKTIILDIGAYVGDTAIYYASQGAEVISLEPSPINYRYLVKNIKLNKLNNKIVPILGAYCYGSITKKFLVEPIPDASLSVISKPSIFKLKRIRVRCYTLRDLLKMVKNNFEFTNLYLKVDCKGCEKEIITKELDILKNFDEINIEYDPRFSKLKIDKLLYILSNLSKDITIKKSAGEAVIIHIKI</sequence>
<dbReference type="Pfam" id="PF05050">
    <property type="entry name" value="Methyltransf_21"/>
    <property type="match status" value="1"/>
</dbReference>
<accession>A0A7S9IIY1</accession>